<proteinExistence type="predicted"/>
<gene>
    <name evidence="1" type="ORF">ACFFGT_09100</name>
</gene>
<name>A0ABV6L4J2_9SPHI</name>
<reference evidence="1 2" key="1">
    <citation type="submission" date="2024-09" db="EMBL/GenBank/DDBJ databases">
        <authorList>
            <person name="Sun Q."/>
            <person name="Mori K."/>
        </authorList>
    </citation>
    <scope>NUCLEOTIDE SEQUENCE [LARGE SCALE GENOMIC DNA]</scope>
    <source>
        <strain evidence="1 2">NCAIM B.02415</strain>
    </source>
</reference>
<evidence type="ECO:0000313" key="2">
    <source>
        <dbReference type="Proteomes" id="UP001589828"/>
    </source>
</evidence>
<dbReference type="RefSeq" id="WP_377022207.1">
    <property type="nucleotide sequence ID" value="NZ_JBHLTS010000020.1"/>
</dbReference>
<accession>A0ABV6L4J2</accession>
<evidence type="ECO:0000313" key="1">
    <source>
        <dbReference type="EMBL" id="MFC0514356.1"/>
    </source>
</evidence>
<organism evidence="1 2">
    <name type="scientific">Mucilaginibacter angelicae</name>
    <dbReference type="NCBI Taxonomy" id="869718"/>
    <lineage>
        <taxon>Bacteria</taxon>
        <taxon>Pseudomonadati</taxon>
        <taxon>Bacteroidota</taxon>
        <taxon>Sphingobacteriia</taxon>
        <taxon>Sphingobacteriales</taxon>
        <taxon>Sphingobacteriaceae</taxon>
        <taxon>Mucilaginibacter</taxon>
    </lineage>
</organism>
<dbReference type="Proteomes" id="UP001589828">
    <property type="component" value="Unassembled WGS sequence"/>
</dbReference>
<protein>
    <recommendedName>
        <fullName evidence="3">DUF3298 domain-containing protein</fullName>
    </recommendedName>
</protein>
<dbReference type="EMBL" id="JBHLTS010000020">
    <property type="protein sequence ID" value="MFC0514356.1"/>
    <property type="molecule type" value="Genomic_DNA"/>
</dbReference>
<evidence type="ECO:0008006" key="3">
    <source>
        <dbReference type="Google" id="ProtNLM"/>
    </source>
</evidence>
<keyword evidence="2" id="KW-1185">Reference proteome</keyword>
<comment type="caution">
    <text evidence="1">The sequence shown here is derived from an EMBL/GenBank/DDBJ whole genome shotgun (WGS) entry which is preliminary data.</text>
</comment>
<sequence>MFGIFKKKKFKRPVQDWELMLMYKTLEKLPNEFKPLKEQIESGLFTSSLVGYSTSDPDYVAFSFSDQIRDFERKRERGYKITNIKVRDVSGNKIFMYTIYVSDAVIAGYAIQGFDKHVIDIISADTDTFIRKFYDNNNADYENLKKLISEEALKLIKPENVYEVNLKGRVFYHIEDLEDGDFIGIESHGQICKITHDPFEIIPLDQSLTAFLSK</sequence>